<feature type="region of interest" description="Disordered" evidence="10">
    <location>
        <begin position="75"/>
        <end position="170"/>
    </location>
</feature>
<dbReference type="EMBL" id="WNWW01000279">
    <property type="protein sequence ID" value="KAF3427028.1"/>
    <property type="molecule type" value="Genomic_DNA"/>
</dbReference>
<feature type="compositionally biased region" description="Basic and acidic residues" evidence="10">
    <location>
        <begin position="1147"/>
        <end position="1162"/>
    </location>
</feature>
<dbReference type="InterPro" id="IPR050431">
    <property type="entry name" value="Adaptor_comp_med_subunit"/>
</dbReference>
<feature type="region of interest" description="Disordered" evidence="10">
    <location>
        <begin position="309"/>
        <end position="334"/>
    </location>
</feature>
<dbReference type="InterPro" id="IPR012320">
    <property type="entry name" value="SHD_dom"/>
</dbReference>
<evidence type="ECO:0000256" key="5">
    <source>
        <dbReference type="ARBA" id="ARBA00022490"/>
    </source>
</evidence>
<feature type="compositionally biased region" description="Acidic residues" evidence="10">
    <location>
        <begin position="155"/>
        <end position="170"/>
    </location>
</feature>
<feature type="compositionally biased region" description="Basic and acidic residues" evidence="10">
    <location>
        <begin position="94"/>
        <end position="103"/>
    </location>
</feature>
<evidence type="ECO:0000256" key="4">
    <source>
        <dbReference type="ARBA" id="ARBA00022448"/>
    </source>
</evidence>
<dbReference type="GO" id="GO:0012505">
    <property type="term" value="C:endomembrane system"/>
    <property type="evidence" value="ECO:0007669"/>
    <property type="project" value="UniProtKB-SubCell"/>
</dbReference>
<name>A0A833RSG4_9HYME</name>
<feature type="compositionally biased region" description="Pro residues" evidence="10">
    <location>
        <begin position="1070"/>
        <end position="1084"/>
    </location>
</feature>
<dbReference type="FunFam" id="2.60.40.1170:FF:000018">
    <property type="entry name" value="stonin-2 isoform X2"/>
    <property type="match status" value="1"/>
</dbReference>
<dbReference type="PROSITE" id="PS51070">
    <property type="entry name" value="SHD"/>
    <property type="match status" value="1"/>
</dbReference>
<feature type="domain" description="MHD" evidence="12">
    <location>
        <begin position="1773"/>
        <end position="2086"/>
    </location>
</feature>
<feature type="compositionally biased region" description="Basic and acidic residues" evidence="10">
    <location>
        <begin position="139"/>
        <end position="151"/>
    </location>
</feature>
<dbReference type="InterPro" id="IPR001392">
    <property type="entry name" value="Clathrin_mu"/>
</dbReference>
<feature type="region of interest" description="Disordered" evidence="10">
    <location>
        <begin position="532"/>
        <end position="643"/>
    </location>
</feature>
<dbReference type="Pfam" id="PF00928">
    <property type="entry name" value="Adap_comp_sub"/>
    <property type="match status" value="1"/>
</dbReference>
<keyword evidence="9" id="KW-0472">Membrane</keyword>
<feature type="compositionally biased region" description="Basic residues" evidence="10">
    <location>
        <begin position="1"/>
        <end position="18"/>
    </location>
</feature>
<evidence type="ECO:0000313" key="13">
    <source>
        <dbReference type="EMBL" id="KAF3427028.1"/>
    </source>
</evidence>
<evidence type="ECO:0000256" key="10">
    <source>
        <dbReference type="SAM" id="MobiDB-lite"/>
    </source>
</evidence>
<feature type="compositionally biased region" description="Pro residues" evidence="10">
    <location>
        <begin position="1049"/>
        <end position="1060"/>
    </location>
</feature>
<dbReference type="GO" id="GO:0006897">
    <property type="term" value="P:endocytosis"/>
    <property type="evidence" value="ECO:0007669"/>
    <property type="project" value="UniProtKB-KW"/>
</dbReference>
<feature type="compositionally biased region" description="Pro residues" evidence="10">
    <location>
        <begin position="561"/>
        <end position="570"/>
    </location>
</feature>
<feature type="region of interest" description="Disordered" evidence="10">
    <location>
        <begin position="2107"/>
        <end position="2137"/>
    </location>
</feature>
<feature type="region of interest" description="Disordered" evidence="10">
    <location>
        <begin position="1043"/>
        <end position="1089"/>
    </location>
</feature>
<evidence type="ECO:0008006" key="15">
    <source>
        <dbReference type="Google" id="ProtNLM"/>
    </source>
</evidence>
<organism evidence="13 14">
    <name type="scientific">Frieseomelitta varia</name>
    <dbReference type="NCBI Taxonomy" id="561572"/>
    <lineage>
        <taxon>Eukaryota</taxon>
        <taxon>Metazoa</taxon>
        <taxon>Ecdysozoa</taxon>
        <taxon>Arthropoda</taxon>
        <taxon>Hexapoda</taxon>
        <taxon>Insecta</taxon>
        <taxon>Pterygota</taxon>
        <taxon>Neoptera</taxon>
        <taxon>Endopterygota</taxon>
        <taxon>Hymenoptera</taxon>
        <taxon>Apocrita</taxon>
        <taxon>Aculeata</taxon>
        <taxon>Apoidea</taxon>
        <taxon>Anthophila</taxon>
        <taxon>Apidae</taxon>
        <taxon>Frieseomelitta</taxon>
    </lineage>
</organism>
<keyword evidence="5" id="KW-0963">Cytoplasm</keyword>
<feature type="compositionally biased region" description="Basic and acidic residues" evidence="10">
    <location>
        <begin position="75"/>
        <end position="85"/>
    </location>
</feature>
<dbReference type="GO" id="GO:0030131">
    <property type="term" value="C:clathrin adaptor complex"/>
    <property type="evidence" value="ECO:0007669"/>
    <property type="project" value="InterPro"/>
</dbReference>
<dbReference type="PANTHER" id="PTHR10529">
    <property type="entry name" value="AP COMPLEX SUBUNIT MU"/>
    <property type="match status" value="1"/>
</dbReference>
<evidence type="ECO:0000259" key="11">
    <source>
        <dbReference type="PROSITE" id="PS51070"/>
    </source>
</evidence>
<sequence>MHKLAKGLKKKKKQKKGKKGAEEDEFDPEELERYRRERAEAQQKAEDTGEQASNASSDEWKKFEALTAGVDSILKKTQGDLDRIKSTSFFQRKPPLEDEKREQQEEEEDQEEPSSKKSSKKWVGFDEEGNPIEEEPPDFEWKGKKEEKPLVNEDGFVEIPDDEDEREDSVEEDIFDTTYVDVLQNIDVQLAYIPDSPTEEETGDDPFDTTSADKVLKTVDKRGKKLVSLGNAVEVLAGRIDYVSSCKITKGRRPRLQQDLLLDDFEEPEQPVDGDNVVAEPVEAEKTLLDDDSDLPDIPVNLTKLPPVLPRPVSPAANQENVAENKSSSSEQVGPLDISEFEVLKEKTILEEIPDLDDAEFDLQAAPDEPARLEEVDDPFKPKEPEAVDFQAEIIEASFEAATFVDEEDPFDTTFAENILPGKTELKFIEKELEELPVSEVTISLTDPAGLNRDYETGLLKEENGAKVCNGLQGKKDLLGGSTTDLSQLADEPIAPVEDITYVDPFDTSAVKEIPPGKTELKFLEKELLGEQPDVSISLDDDDFDPRKDEQPVETAAVKLPPRPPLPAAPAKPTFQVEFEEEEENSGEAADRGRRSSRPEVLELAPSKAVAFELPTPSKRPDLLATTDEEKALPSKPLTPYYSQKSIDDLLPIQEEEADVDPFDTSFVAKVAPGKTELKLIESELLKQEPRLPHSLSDHEFDPRAGEQHTRRQSDFTASTIRPNNLKFNELQDTVLRKFEEQSKPKLQERQESLLDEKIEVDAKPLTPRIESKPIEEEEISYADPFDTSIATNILPGKTELKILESELEQIPGEIAVRPVPISLTAIIKTSVPEVDPDFDPRAEERTKESTDYLCIDDQDPGAKVLTPLQNENFGLPEDVDPFDTSFATLGPGKTELKILESELMENNMDSKGGNPFLMDDYGVEPTDNRMANQASNPFLQDFTDAGTTGGGENPFLNFGADQSSYQSSAITVDSTNPFASFAMETTAPSTGFETTTTTTTDDATANIFSTESNNIFATTDDESSANLFDAPISSQGSDELFGQELQSAPPPSPAVPITPPQAKNGRPAPSRPPPPRPQPPAPPKNTKDLILSVTGAMDATSNHLLDRLQATRTPSPTLMHSPSPTPEHSYADFLDVDSNVPDLMSDDSKSVAEPPKNRDILDLFDAPNTDTTTTTIFSSSMTTEDTTNLVTGVPLISATTAQENPFVSITEQAASPTQAEDSFKSDFPDTASVTSEKRASIASTTGVIGSDTEKAGIDLDFATESPVISETMQSSATGAELFATHEQPATTESAFFSVADTTTSSGPFGAADTAATPFTTSMQTPSTQPLFASTDITVATSEPTGPFASDLLGDFGEPAKDTSGVTSPIPGAEFPASEAYKPEEQLDNFAATTKAAHIESTGDAFDIFASKFDKAAEQETGGGDPFLDAFGGGPTAMDTSSDVWGDSSATGSETAVTGFGEADGFDSFLSMTAPPPEPTVKRTESVESDAGPDFSVFIKPKEDDQGGAMEGGAVPALAPPPKSPQNTAYADTSPRFNPFDKSGFAQDAIPTTEVVQPAEITRTDSQETPPTPLFDEDVSQPLEDFPRVTYTGDGWEMHLRQPNKKKITGQRFWKKIFVKLVYQGDNPVLQLFNSRDDKDPFQELPLVPSYSISDIGAQQFDQYGKIFTVKLQYIFYKERPGVRPGQVTKAERLTNKLSQFAAYAIQGDYQGVKEFGSDLRKLGLPVEHAPQISQLFKLGSQNYEDMKQFSCAIEEALFRLPAHRDRALSYKTEDVQITVVDELYVEQNAQGQVEKQIARVRLFFLGFLSGMPDVELGINDMWRQGKEVVGRHDIIPVVTEEWIRLENVEFHSCVQQDEYEKSRIIKFKPPDACYIELMRFRVRPPKNRELPLQLKAVMCVTGNKVELRADILVPGFASRKLGQVPCEDVMVRFPIPECWIYLFRVEKHFRYGSVKSAHRRTGKIKGIERFLGAVDNLEPQLMEVTSGQAKYEHQHRAIVWRMPRLPKEGQGAYTTHQLICRMALTSYDQIPENLSEYCYVEFTMPATQVSHTTARSVSFQNYDGDNPPEKYVRNLSRHEYRVGIEHTQGEGPGAYVSATYSRKIPETTPETQGEASDAGAESDSDSSEKKEKKVVINSEERAAHTLSFELADDLYQMLTSRFRMKSHTVGVKRSLVKKKKVFRVKLFVIRLREQKDLFNYSSQSHALYIRQYRLIVPANNFS</sequence>
<accession>A0A833RSG4</accession>
<feature type="compositionally biased region" description="Polar residues" evidence="10">
    <location>
        <begin position="316"/>
        <end position="332"/>
    </location>
</feature>
<feature type="compositionally biased region" description="Acidic residues" evidence="10">
    <location>
        <begin position="125"/>
        <end position="138"/>
    </location>
</feature>
<evidence type="ECO:0000256" key="6">
    <source>
        <dbReference type="ARBA" id="ARBA00022583"/>
    </source>
</evidence>
<evidence type="ECO:0000256" key="9">
    <source>
        <dbReference type="ARBA" id="ARBA00023136"/>
    </source>
</evidence>
<dbReference type="InterPro" id="IPR028565">
    <property type="entry name" value="MHD"/>
</dbReference>
<gene>
    <name evidence="13" type="ORF">E2986_09705</name>
</gene>
<dbReference type="InterPro" id="IPR036168">
    <property type="entry name" value="AP2_Mu_C_sf"/>
</dbReference>
<protein>
    <recommendedName>
        <fullName evidence="15">Protein stoned-B-like</fullName>
    </recommendedName>
</protein>
<feature type="region of interest" description="Disordered" evidence="10">
    <location>
        <begin position="688"/>
        <end position="722"/>
    </location>
</feature>
<keyword evidence="7" id="KW-0677">Repeat</keyword>
<feature type="compositionally biased region" description="Basic and acidic residues" evidence="10">
    <location>
        <begin position="2127"/>
        <end position="2137"/>
    </location>
</feature>
<feature type="compositionally biased region" description="Basic and acidic residues" evidence="10">
    <location>
        <begin position="688"/>
        <end position="714"/>
    </location>
</feature>
<feature type="compositionally biased region" description="Basic and acidic residues" evidence="10">
    <location>
        <begin position="31"/>
        <end position="47"/>
    </location>
</feature>
<feature type="region of interest" description="Disordered" evidence="10">
    <location>
        <begin position="1"/>
        <end position="59"/>
    </location>
</feature>
<keyword evidence="6" id="KW-0254">Endocytosis</keyword>
<dbReference type="Proteomes" id="UP000655588">
    <property type="component" value="Unassembled WGS sequence"/>
</dbReference>
<keyword evidence="14" id="KW-1185">Reference proteome</keyword>
<feature type="domain" description="SHD" evidence="11">
    <location>
        <begin position="1595"/>
        <end position="1769"/>
    </location>
</feature>
<feature type="region of interest" description="Disordered" evidence="10">
    <location>
        <begin position="1505"/>
        <end position="1529"/>
    </location>
</feature>
<proteinExistence type="inferred from homology"/>
<feature type="region of interest" description="Disordered" evidence="10">
    <location>
        <begin position="1146"/>
        <end position="1167"/>
    </location>
</feature>
<evidence type="ECO:0000256" key="8">
    <source>
        <dbReference type="ARBA" id="ARBA00022927"/>
    </source>
</evidence>
<comment type="similarity">
    <text evidence="3">Belongs to the Stoned B family.</text>
</comment>
<dbReference type="SUPFAM" id="SSF49447">
    <property type="entry name" value="Second domain of Mu2 adaptin subunit (ap50) of ap2 adaptor"/>
    <property type="match status" value="1"/>
</dbReference>
<dbReference type="Gene3D" id="2.60.40.1170">
    <property type="entry name" value="Mu homology domain, subdomain B"/>
    <property type="match status" value="1"/>
</dbReference>
<evidence type="ECO:0000256" key="2">
    <source>
        <dbReference type="ARBA" id="ARBA00004496"/>
    </source>
</evidence>
<dbReference type="PRINTS" id="PR00314">
    <property type="entry name" value="CLATHRINADPT"/>
</dbReference>
<feature type="compositionally biased region" description="Basic and acidic residues" evidence="10">
    <location>
        <begin position="589"/>
        <end position="601"/>
    </location>
</feature>
<keyword evidence="8" id="KW-0653">Protein transport</keyword>
<comment type="caution">
    <text evidence="13">The sequence shown here is derived from an EMBL/GenBank/DDBJ whole genome shotgun (WGS) entry which is preliminary data.</text>
</comment>
<evidence type="ECO:0000256" key="1">
    <source>
        <dbReference type="ARBA" id="ARBA00004308"/>
    </source>
</evidence>
<dbReference type="FunFam" id="2.60.40.1170:FF:000022">
    <property type="entry name" value="AP-1 complex subunit mu"/>
    <property type="match status" value="1"/>
</dbReference>
<evidence type="ECO:0000256" key="7">
    <source>
        <dbReference type="ARBA" id="ARBA00022737"/>
    </source>
</evidence>
<comment type="subcellular location">
    <subcellularLocation>
        <location evidence="2">Cytoplasm</location>
    </subcellularLocation>
    <subcellularLocation>
        <location evidence="1">Endomembrane system</location>
    </subcellularLocation>
</comment>
<keyword evidence="4" id="KW-0813">Transport</keyword>
<evidence type="ECO:0000313" key="14">
    <source>
        <dbReference type="Proteomes" id="UP000655588"/>
    </source>
</evidence>
<evidence type="ECO:0000259" key="12">
    <source>
        <dbReference type="PROSITE" id="PS51072"/>
    </source>
</evidence>
<dbReference type="PROSITE" id="PS51072">
    <property type="entry name" value="MHD"/>
    <property type="match status" value="1"/>
</dbReference>
<evidence type="ECO:0000256" key="3">
    <source>
        <dbReference type="ARBA" id="ARBA00005579"/>
    </source>
</evidence>
<dbReference type="GO" id="GO:0006886">
    <property type="term" value="P:intracellular protein transport"/>
    <property type="evidence" value="ECO:0007669"/>
    <property type="project" value="InterPro"/>
</dbReference>
<reference evidence="13" key="1">
    <citation type="submission" date="2019-11" db="EMBL/GenBank/DDBJ databases">
        <title>The nuclear and mitochondrial genomes of Frieseomelitta varia - a highly eusocial stingless bee (Meliponini) with a permanently sterile worker caste.</title>
        <authorList>
            <person name="Freitas F.C.P."/>
            <person name="Lourenco A.P."/>
            <person name="Nunes F.M.F."/>
            <person name="Paschoal A.R."/>
            <person name="Abreu F.C.P."/>
            <person name="Barbin F.O."/>
            <person name="Bataglia L."/>
            <person name="Cardoso-Junior C.A.M."/>
            <person name="Cervoni M.S."/>
            <person name="Silva S.R."/>
            <person name="Dalarmi F."/>
            <person name="Del Lama M.A."/>
            <person name="Depintor T.S."/>
            <person name="Ferreira K.M."/>
            <person name="Goria P.S."/>
            <person name="Jaskot M.C."/>
            <person name="Lago D.C."/>
            <person name="Luna-Lucena D."/>
            <person name="Moda L.M."/>
            <person name="Nascimento L."/>
            <person name="Pedrino M."/>
            <person name="Rabico F.O."/>
            <person name="Sanches F.C."/>
            <person name="Santos D.E."/>
            <person name="Santos C.G."/>
            <person name="Vieira J."/>
            <person name="Lopes T.F."/>
            <person name="Barchuk A.R."/>
            <person name="Hartfelder K."/>
            <person name="Simoes Z.L.P."/>
            <person name="Bitondi M.M.G."/>
            <person name="Pinheiro D.G."/>
        </authorList>
    </citation>
    <scope>NUCLEOTIDE SEQUENCE</scope>
    <source>
        <strain evidence="13">USP_RPSP 00005682</strain>
        <tissue evidence="13">Whole individual</tissue>
    </source>
</reference>